<accession>A0A6G8R2E2</accession>
<reference evidence="1 2" key="1">
    <citation type="submission" date="2020-02" db="EMBL/GenBank/DDBJ databases">
        <authorList>
            <person name="Bojorquez D.A."/>
            <person name="Alcantara J.K.D.L."/>
            <person name="Arambulo J.M.L."/>
            <person name="Budzinski C.A."/>
            <person name="Campbell G.A."/>
            <person name="Dosanjh M.K."/>
            <person name="Gallardo M.A."/>
            <person name="Huang C."/>
            <person name="Nguyen N."/>
            <person name="Yee O.M."/>
            <person name="Ngo R.T."/>
            <person name="Kapinos A."/>
            <person name="Freise A.C."/>
            <person name="Reddi K."/>
            <person name="Moberg-Parker J."/>
            <person name="Garlena R.A."/>
            <person name="Russell D.A."/>
            <person name="Pope W.H."/>
            <person name="Jacobs-Sera D."/>
            <person name="Hatfull G.F."/>
        </authorList>
    </citation>
    <scope>NUCLEOTIDE SEQUENCE [LARGE SCALE GENOMIC DNA]</scope>
</reference>
<keyword evidence="2" id="KW-1185">Reference proteome</keyword>
<sequence length="46" mass="5053">MSSKLGLDPALLLFETKPDANIVRIAAAKVIAEDEKRADESARNKR</sequence>
<gene>
    <name evidence="1" type="primary">17</name>
    <name evidence="1" type="ORF">SEA_ABBA_17</name>
</gene>
<dbReference type="Proteomes" id="UP000500909">
    <property type="component" value="Segment"/>
</dbReference>
<evidence type="ECO:0000313" key="2">
    <source>
        <dbReference type="Proteomes" id="UP000500909"/>
    </source>
</evidence>
<protein>
    <submittedName>
        <fullName evidence="1">Uncharacterized protein</fullName>
    </submittedName>
</protein>
<dbReference type="GeneID" id="55816738"/>
<name>A0A6G8R2E2_9CAUD</name>
<proteinExistence type="predicted"/>
<dbReference type="RefSeq" id="YP_009887283.1">
    <property type="nucleotide sequence ID" value="NC_049498.1"/>
</dbReference>
<dbReference type="KEGG" id="vg:55816738"/>
<organism evidence="1 2">
    <name type="scientific">Arthrobacter phage Abba</name>
    <dbReference type="NCBI Taxonomy" id="2713256"/>
    <lineage>
        <taxon>Viruses</taxon>
        <taxon>Duplodnaviria</taxon>
        <taxon>Heunggongvirae</taxon>
        <taxon>Uroviricota</taxon>
        <taxon>Caudoviricetes</taxon>
        <taxon>Berryhillviridae</taxon>
        <taxon>Ayohtrevirus</taxon>
        <taxon>Ayohtrevirus abba</taxon>
    </lineage>
</organism>
<dbReference type="EMBL" id="MT024868">
    <property type="protein sequence ID" value="QIN94346.1"/>
    <property type="molecule type" value="Genomic_DNA"/>
</dbReference>
<evidence type="ECO:0000313" key="1">
    <source>
        <dbReference type="EMBL" id="QIN94346.1"/>
    </source>
</evidence>